<dbReference type="SUPFAM" id="SSF118215">
    <property type="entry name" value="Proton glutamate symport protein"/>
    <property type="match status" value="1"/>
</dbReference>
<keyword evidence="9" id="KW-1185">Reference proteome</keyword>
<dbReference type="EMBL" id="CP029077">
    <property type="protein sequence ID" value="QED23736.1"/>
    <property type="molecule type" value="Genomic_DNA"/>
</dbReference>
<dbReference type="InterPro" id="IPR001991">
    <property type="entry name" value="Na-dicarboxylate_symporter"/>
</dbReference>
<evidence type="ECO:0000313" key="9">
    <source>
        <dbReference type="Proteomes" id="UP000321934"/>
    </source>
</evidence>
<dbReference type="PANTHER" id="PTHR42865:SF7">
    <property type="entry name" value="PROTON_GLUTAMATE-ASPARTATE SYMPORTER"/>
    <property type="match status" value="1"/>
</dbReference>
<dbReference type="AlphaFoldDB" id="A0A5B8XFK0"/>
<accession>A0A5B8XFK0</accession>
<dbReference type="GO" id="GO:0005886">
    <property type="term" value="C:plasma membrane"/>
    <property type="evidence" value="ECO:0007669"/>
    <property type="project" value="UniProtKB-SubCell"/>
</dbReference>
<dbReference type="RefSeq" id="WP_146821055.1">
    <property type="nucleotide sequence ID" value="NZ_CP029077.1"/>
</dbReference>
<sequence>MSRRKKSFFGIFLLPCSAFFKLSLGKQISVAIILGCSFGVFLRFFDIGLNPASFKVLGDIFLDLVKMTIVPLIFFAISSAILSMGDVKTLGKSSMQGVTLFIITNVFGVLIGLFTAVFLHPGLGSNIDLSKLKVDGSIQKLIASGKVNTSLGDKLLHIIPDNVFRAFYEADLLQVMFFAIVFSVAASSVRAKIGSGLSNFVQSFAQIMYAMVKIVMKFAPFGIFGLMTWIAGVQEVSVIASLVKLFASAVFAIFILVFIFYPAWLFIRFRVNPIIFMKKMMPVQIFGLATGSSAAALPMNMKIAEEELGTSKDSTNLLMPIGTSIGMNGNACILALYSVFVAQLFHIEIGLTDYATIGLICFLSSLGSPPIPGGAVIILSGVLATLNYPLEALSLIFAIDKLIGPVRTAGNVTGEAFTPLYIDILNKRWDKKKYYQK</sequence>
<feature type="transmembrane region" description="Helical" evidence="7">
    <location>
        <begin position="317"/>
        <end position="342"/>
    </location>
</feature>
<dbReference type="Pfam" id="PF00375">
    <property type="entry name" value="SDF"/>
    <property type="match status" value="1"/>
</dbReference>
<keyword evidence="3" id="KW-1003">Cell membrane</keyword>
<dbReference type="Gene3D" id="1.10.3860.10">
    <property type="entry name" value="Sodium:dicarboxylate symporter"/>
    <property type="match status" value="1"/>
</dbReference>
<dbReference type="Proteomes" id="UP000321934">
    <property type="component" value="Chromosome"/>
</dbReference>
<feature type="transmembrane region" description="Helical" evidence="7">
    <location>
        <begin position="245"/>
        <end position="267"/>
    </location>
</feature>
<comment type="subcellular location">
    <subcellularLocation>
        <location evidence="1">Cell membrane</location>
        <topology evidence="1">Multi-pass membrane protein</topology>
    </subcellularLocation>
</comment>
<organism evidence="8 9">
    <name type="scientific">Candidatus Deianiraea vastatrix</name>
    <dbReference type="NCBI Taxonomy" id="2163644"/>
    <lineage>
        <taxon>Bacteria</taxon>
        <taxon>Pseudomonadati</taxon>
        <taxon>Pseudomonadota</taxon>
        <taxon>Alphaproteobacteria</taxon>
        <taxon>Rickettsiales</taxon>
        <taxon>Candidatus Deianiraeaceae</taxon>
        <taxon>Candidatus Deianiraea</taxon>
    </lineage>
</organism>
<proteinExistence type="predicted"/>
<dbReference type="PRINTS" id="PR00173">
    <property type="entry name" value="EDTRNSPORT"/>
</dbReference>
<feature type="transmembrane region" description="Helical" evidence="7">
    <location>
        <begin position="354"/>
        <end position="371"/>
    </location>
</feature>
<evidence type="ECO:0000256" key="2">
    <source>
        <dbReference type="ARBA" id="ARBA00022448"/>
    </source>
</evidence>
<evidence type="ECO:0000256" key="7">
    <source>
        <dbReference type="SAM" id="Phobius"/>
    </source>
</evidence>
<feature type="transmembrane region" description="Helical" evidence="7">
    <location>
        <begin position="377"/>
        <end position="399"/>
    </location>
</feature>
<gene>
    <name evidence="8" type="ORF">Deia_00949</name>
</gene>
<name>A0A5B8XFK0_9RICK</name>
<feature type="transmembrane region" description="Helical" evidence="7">
    <location>
        <begin position="64"/>
        <end position="85"/>
    </location>
</feature>
<reference evidence="8 9" key="1">
    <citation type="journal article" date="2019" name="ISME J.">
        <title>Deianiraea, an extracellular bacterium associated with the ciliate Paramecium, suggests an alternative scenario for the evolution of Rickettsiales.</title>
        <authorList>
            <person name="Castelli M."/>
            <person name="Sabaneyeva E."/>
            <person name="Lanzoni O."/>
            <person name="Lebedeva N."/>
            <person name="Floriano A.M."/>
            <person name="Gaiarsa S."/>
            <person name="Benken K."/>
            <person name="Modeo L."/>
            <person name="Bandi C."/>
            <person name="Potekhin A."/>
            <person name="Sassera D."/>
            <person name="Petroni G."/>
        </authorList>
    </citation>
    <scope>NUCLEOTIDE SEQUENCE [LARGE SCALE GENOMIC DNA]</scope>
    <source>
        <strain evidence="8">CyL4-1</strain>
    </source>
</reference>
<keyword evidence="5 7" id="KW-1133">Transmembrane helix</keyword>
<feature type="transmembrane region" description="Helical" evidence="7">
    <location>
        <begin position="172"/>
        <end position="193"/>
    </location>
</feature>
<keyword evidence="4 7" id="KW-0812">Transmembrane</keyword>
<feature type="transmembrane region" description="Helical" evidence="7">
    <location>
        <begin position="214"/>
        <end position="233"/>
    </location>
</feature>
<evidence type="ECO:0000313" key="8">
    <source>
        <dbReference type="EMBL" id="QED23736.1"/>
    </source>
</evidence>
<dbReference type="InterPro" id="IPR036458">
    <property type="entry name" value="Na:dicarbo_symporter_sf"/>
</dbReference>
<dbReference type="PANTHER" id="PTHR42865">
    <property type="entry name" value="PROTON/GLUTAMATE-ASPARTATE SYMPORTER"/>
    <property type="match status" value="1"/>
</dbReference>
<evidence type="ECO:0000256" key="6">
    <source>
        <dbReference type="ARBA" id="ARBA00023136"/>
    </source>
</evidence>
<evidence type="ECO:0000256" key="5">
    <source>
        <dbReference type="ARBA" id="ARBA00022989"/>
    </source>
</evidence>
<protein>
    <submittedName>
        <fullName evidence="8">Proton/sodium-glutamate symport protein</fullName>
    </submittedName>
</protein>
<feature type="transmembrane region" description="Helical" evidence="7">
    <location>
        <begin position="97"/>
        <end position="119"/>
    </location>
</feature>
<keyword evidence="2" id="KW-0813">Transport</keyword>
<evidence type="ECO:0000256" key="4">
    <source>
        <dbReference type="ARBA" id="ARBA00022692"/>
    </source>
</evidence>
<evidence type="ECO:0000256" key="1">
    <source>
        <dbReference type="ARBA" id="ARBA00004651"/>
    </source>
</evidence>
<dbReference type="OrthoDB" id="9766690at2"/>
<keyword evidence="6 7" id="KW-0472">Membrane</keyword>
<feature type="transmembrane region" description="Helical" evidence="7">
    <location>
        <begin position="279"/>
        <end position="297"/>
    </location>
</feature>
<dbReference type="GO" id="GO:0015293">
    <property type="term" value="F:symporter activity"/>
    <property type="evidence" value="ECO:0007669"/>
    <property type="project" value="UniProtKB-KW"/>
</dbReference>
<evidence type="ECO:0000256" key="3">
    <source>
        <dbReference type="ARBA" id="ARBA00022475"/>
    </source>
</evidence>